<proteinExistence type="predicted"/>
<evidence type="ECO:0000313" key="1">
    <source>
        <dbReference type="EMBL" id="ATY83836.1"/>
    </source>
</evidence>
<gene>
    <name evidence="1" type="ORF">CVV65_01660</name>
</gene>
<accession>A0A2K8N2W9</accession>
<dbReference type="InterPro" id="IPR025639">
    <property type="entry name" value="DruA"/>
</dbReference>
<keyword evidence="2" id="KW-1185">Reference proteome</keyword>
<dbReference type="KEGG" id="kyr:CVV65_01660"/>
<evidence type="ECO:0000313" key="2">
    <source>
        <dbReference type="Proteomes" id="UP000231932"/>
    </source>
</evidence>
<organism evidence="1 2">
    <name type="scientific">Kyrpidia spormannii</name>
    <dbReference type="NCBI Taxonomy" id="2055160"/>
    <lineage>
        <taxon>Bacteria</taxon>
        <taxon>Bacillati</taxon>
        <taxon>Bacillota</taxon>
        <taxon>Bacilli</taxon>
        <taxon>Bacillales</taxon>
        <taxon>Alicyclobacillaceae</taxon>
        <taxon>Kyrpidia</taxon>
    </lineage>
</organism>
<sequence>MPPKKGQFGRKTVRQVRPYRPAVDALDSVRDASRSPDVFWRQRIFVPDVVLSRIKVLDRTIGQNLCILFRKETPFVNTVDSISTSTVTAEEQKPDAKQSDDRLDNVIFVEETLRQIQAEVLRGQIISTLKRQGFQVTDRGVALPHDVQKERIRQLHALAVRHRIHEARGLRQHEHRLLRYIAGGSEVVPEKISPTLVEVSRGSEEELLFRYARLHWSIPISAGQQGASLRFPSTGFSKG</sequence>
<name>A0A2K8N2W9_9BACL</name>
<dbReference type="AlphaFoldDB" id="A0A2K8N2W9"/>
<dbReference type="EMBL" id="CP024955">
    <property type="protein sequence ID" value="ATY83836.1"/>
    <property type="molecule type" value="Genomic_DNA"/>
</dbReference>
<dbReference type="Proteomes" id="UP000231932">
    <property type="component" value="Chromosome"/>
</dbReference>
<reference evidence="2" key="1">
    <citation type="submission" date="2017-11" db="EMBL/GenBank/DDBJ databases">
        <title>Complete Genome Sequence of Kyrpidia sp. Strain EA-1, a thermophilic, hydrogen-oxidizing Bacterium, isolated from the Azores.</title>
        <authorList>
            <person name="Reiner J.E."/>
            <person name="Lapp C.J."/>
            <person name="Bunk B."/>
            <person name="Gescher J."/>
        </authorList>
    </citation>
    <scope>NUCLEOTIDE SEQUENCE [LARGE SCALE GENOMIC DNA]</scope>
    <source>
        <strain evidence="2">EA-1</strain>
    </source>
</reference>
<protein>
    <submittedName>
        <fullName evidence="1">Uncharacterized protein</fullName>
    </submittedName>
</protein>
<dbReference type="Pfam" id="PF14236">
    <property type="entry name" value="DruA"/>
    <property type="match status" value="1"/>
</dbReference>